<organism evidence="1 2">
    <name type="scientific">Brachyspira catarrhinii</name>
    <dbReference type="NCBI Taxonomy" id="2528966"/>
    <lineage>
        <taxon>Bacteria</taxon>
        <taxon>Pseudomonadati</taxon>
        <taxon>Spirochaetota</taxon>
        <taxon>Spirochaetia</taxon>
        <taxon>Brachyspirales</taxon>
        <taxon>Brachyspiraceae</taxon>
        <taxon>Brachyspira</taxon>
    </lineage>
</organism>
<gene>
    <name evidence="1" type="ORF">EZH24_05460</name>
</gene>
<accession>A0ABY2TRK1</accession>
<evidence type="ECO:0000313" key="1">
    <source>
        <dbReference type="EMBL" id="TKZ35404.1"/>
    </source>
</evidence>
<dbReference type="EMBL" id="SJDU01000107">
    <property type="protein sequence ID" value="TKZ35404.1"/>
    <property type="molecule type" value="Genomic_DNA"/>
</dbReference>
<protein>
    <submittedName>
        <fullName evidence="1">Uncharacterized protein</fullName>
    </submittedName>
</protein>
<name>A0ABY2TRK1_9SPIR</name>
<reference evidence="1 2" key="1">
    <citation type="journal article" date="2019" name="Anaerobe">
        <title>Brachyspira catarrhinii sp. nov., an anaerobic intestinal spirochaete isolated from vervet monkeys may have been misidentified as Brachyspira aalborgi in previous studies.</title>
        <authorList>
            <person name="Phillips N.D."/>
            <person name="La T."/>
            <person name="Hampson D.J."/>
        </authorList>
    </citation>
    <scope>NUCLEOTIDE SEQUENCE [LARGE SCALE GENOMIC DNA]</scope>
    <source>
        <strain evidence="1 2">Z12</strain>
    </source>
</reference>
<proteinExistence type="predicted"/>
<comment type="caution">
    <text evidence="1">The sequence shown here is derived from an EMBL/GenBank/DDBJ whole genome shotgun (WGS) entry which is preliminary data.</text>
</comment>
<keyword evidence="2" id="KW-1185">Reference proteome</keyword>
<evidence type="ECO:0000313" key="2">
    <source>
        <dbReference type="Proteomes" id="UP000310168"/>
    </source>
</evidence>
<dbReference type="RefSeq" id="WP_137998130.1">
    <property type="nucleotide sequence ID" value="NZ_SJDU01000107.1"/>
</dbReference>
<dbReference type="Proteomes" id="UP000310168">
    <property type="component" value="Unassembled WGS sequence"/>
</dbReference>
<sequence>MKMLEDCINEIYRKSELADNDNEELMTYDELVQHLLEKHKNIYDANGLTEEERYYKKLYKRLKL</sequence>